<keyword evidence="5" id="KW-0472">Membrane</keyword>
<keyword evidence="4" id="KW-0391">Immunity</keyword>
<dbReference type="Pfam" id="PF07686">
    <property type="entry name" value="V-set"/>
    <property type="match status" value="2"/>
</dbReference>
<dbReference type="GO" id="GO:0005886">
    <property type="term" value="C:plasma membrane"/>
    <property type="evidence" value="ECO:0007669"/>
    <property type="project" value="UniProtKB-SubCell"/>
</dbReference>
<accession>A0A4W4E6B1</accession>
<evidence type="ECO:0000256" key="6">
    <source>
        <dbReference type="ARBA" id="ARBA00023157"/>
    </source>
</evidence>
<dbReference type="AlphaFoldDB" id="A0A4W4E6B1"/>
<feature type="signal peptide" evidence="8">
    <location>
        <begin position="1"/>
        <end position="22"/>
    </location>
</feature>
<dbReference type="STRING" id="8005.ENSEEEP00000006467"/>
<evidence type="ECO:0000256" key="8">
    <source>
        <dbReference type="SAM" id="SignalP"/>
    </source>
</evidence>
<evidence type="ECO:0000256" key="4">
    <source>
        <dbReference type="ARBA" id="ARBA00022859"/>
    </source>
</evidence>
<sequence length="318" mass="35690">IIFLFISLLIFFLNTFFFTVKTSDISELQMKTVKHGDNITIKCDLNMAEENKNIYLAWYKQNFGKLPENIVRSFGDNKKCRFEPAFNSGHFSINVDGVFDLSINEIKEDDVGTYLCGKTSTSTTEFVSGALLMFEAEKNVHSALTKMVIRRGESTMMQCSVQADTSSCVGNYSVYWFKHGESDPGIIYTHVDSSDQCEKRSEAGYSTQSCVYKLPKMNLSLTNTGTYYCAIVACGKIIFGNGIAVEAASEGVTFYNIWSIQNKKFCFFHKGACNYNPNHTNQAEDSTILNYAAVRFTQKPSSSTTCRVKDVYAQIKVS</sequence>
<comment type="subcellular location">
    <subcellularLocation>
        <location evidence="1">Cell membrane</location>
    </subcellularLocation>
</comment>
<dbReference type="SUPFAM" id="SSF48726">
    <property type="entry name" value="Immunoglobulin"/>
    <property type="match status" value="2"/>
</dbReference>
<dbReference type="InterPro" id="IPR013106">
    <property type="entry name" value="Ig_V-set"/>
</dbReference>
<dbReference type="Gene3D" id="2.60.40.10">
    <property type="entry name" value="Immunoglobulins"/>
    <property type="match status" value="2"/>
</dbReference>
<evidence type="ECO:0000256" key="1">
    <source>
        <dbReference type="ARBA" id="ARBA00004236"/>
    </source>
</evidence>
<reference evidence="11" key="1">
    <citation type="journal article" date="2014" name="Science">
        <title>Nonhuman genetics. Genomic basis for the convergent evolution of electric organs.</title>
        <authorList>
            <person name="Gallant J.R."/>
            <person name="Traeger L.L."/>
            <person name="Volkening J.D."/>
            <person name="Moffett H."/>
            <person name="Chen P.H."/>
            <person name="Novina C.D."/>
            <person name="Phillips G.N.Jr."/>
            <person name="Anand R."/>
            <person name="Wells G.B."/>
            <person name="Pinch M."/>
            <person name="Guth R."/>
            <person name="Unguez G.A."/>
            <person name="Albert J.S."/>
            <person name="Zakon H.H."/>
            <person name="Samanta M.P."/>
            <person name="Sussman M.R."/>
        </authorList>
    </citation>
    <scope>NUCLEOTIDE SEQUENCE [LARGE SCALE GENOMIC DNA]</scope>
</reference>
<evidence type="ECO:0000259" key="9">
    <source>
        <dbReference type="PROSITE" id="PS50835"/>
    </source>
</evidence>
<dbReference type="InterPro" id="IPR036179">
    <property type="entry name" value="Ig-like_dom_sf"/>
</dbReference>
<dbReference type="PANTHER" id="PTHR19433">
    <property type="entry name" value="T-CELL RECEPTOR ALPHA CHAIN V REGION-RELATED"/>
    <property type="match status" value="1"/>
</dbReference>
<evidence type="ECO:0000256" key="3">
    <source>
        <dbReference type="ARBA" id="ARBA00022729"/>
    </source>
</evidence>
<name>A0A4W4E6B1_ELEEL</name>
<dbReference type="OMA" id="NIWRHIG"/>
<evidence type="ECO:0000256" key="7">
    <source>
        <dbReference type="ARBA" id="ARBA00023180"/>
    </source>
</evidence>
<feature type="domain" description="Ig-like" evidence="9">
    <location>
        <begin position="138"/>
        <end position="231"/>
    </location>
</feature>
<keyword evidence="2" id="KW-1003">Cell membrane</keyword>
<keyword evidence="6" id="KW-1015">Disulfide bond</keyword>
<dbReference type="Ensembl" id="ENSEEET00000006557.2">
    <property type="protein sequence ID" value="ENSEEEP00000006467.2"/>
    <property type="gene ID" value="ENSEEEG00000003424.2"/>
</dbReference>
<dbReference type="InterPro" id="IPR052051">
    <property type="entry name" value="TCR_complex_component"/>
</dbReference>
<dbReference type="InterPro" id="IPR003599">
    <property type="entry name" value="Ig_sub"/>
</dbReference>
<dbReference type="CDD" id="cd00099">
    <property type="entry name" value="IgV"/>
    <property type="match status" value="1"/>
</dbReference>
<keyword evidence="7" id="KW-0325">Glycoprotein</keyword>
<evidence type="ECO:0000313" key="10">
    <source>
        <dbReference type="Ensembl" id="ENSEEEP00000006467.2"/>
    </source>
</evidence>
<dbReference type="PANTHER" id="PTHR19433:SF111">
    <property type="entry name" value="T CELL RECEPTOR ALPHA VARIABLE 4"/>
    <property type="match status" value="1"/>
</dbReference>
<feature type="domain" description="Ig-like" evidence="9">
    <location>
        <begin position="23"/>
        <end position="128"/>
    </location>
</feature>
<dbReference type="Proteomes" id="UP000314983">
    <property type="component" value="Chromosome 19"/>
</dbReference>
<dbReference type="GO" id="GO:0002376">
    <property type="term" value="P:immune system process"/>
    <property type="evidence" value="ECO:0007669"/>
    <property type="project" value="UniProtKB-KW"/>
</dbReference>
<dbReference type="PROSITE" id="PS50835">
    <property type="entry name" value="IG_LIKE"/>
    <property type="match status" value="2"/>
</dbReference>
<reference evidence="10" key="5">
    <citation type="submission" date="2025-09" db="UniProtKB">
        <authorList>
            <consortium name="Ensembl"/>
        </authorList>
    </citation>
    <scope>IDENTIFICATION</scope>
</reference>
<reference evidence="11" key="2">
    <citation type="journal article" date="2017" name="Sci. Adv.">
        <title>A tail of two voltages: Proteomic comparison of the three electric organs of the electric eel.</title>
        <authorList>
            <person name="Traeger L.L."/>
            <person name="Sabat G."/>
            <person name="Barrett-Wilt G.A."/>
            <person name="Wells G.B."/>
            <person name="Sussman M.R."/>
        </authorList>
    </citation>
    <scope>NUCLEOTIDE SEQUENCE [LARGE SCALE GENOMIC DNA]</scope>
</reference>
<dbReference type="GeneTree" id="ENSGT01030000234530"/>
<dbReference type="InterPro" id="IPR007110">
    <property type="entry name" value="Ig-like_dom"/>
</dbReference>
<reference evidence="10" key="3">
    <citation type="submission" date="2020-05" db="EMBL/GenBank/DDBJ databases">
        <title>Electrophorus electricus (electric eel) genome, fEleEle1, primary haplotype.</title>
        <authorList>
            <person name="Myers G."/>
            <person name="Meyer A."/>
            <person name="Fedrigo O."/>
            <person name="Formenti G."/>
            <person name="Rhie A."/>
            <person name="Tracey A."/>
            <person name="Sims Y."/>
            <person name="Jarvis E.D."/>
        </authorList>
    </citation>
    <scope>NUCLEOTIDE SEQUENCE [LARGE SCALE GENOMIC DNA]</scope>
</reference>
<keyword evidence="3 8" id="KW-0732">Signal</keyword>
<reference evidence="10" key="4">
    <citation type="submission" date="2025-08" db="UniProtKB">
        <authorList>
            <consortium name="Ensembl"/>
        </authorList>
    </citation>
    <scope>IDENTIFICATION</scope>
</reference>
<dbReference type="InterPro" id="IPR013783">
    <property type="entry name" value="Ig-like_fold"/>
</dbReference>
<dbReference type="SMART" id="SM00409">
    <property type="entry name" value="IG"/>
    <property type="match status" value="2"/>
</dbReference>
<evidence type="ECO:0000256" key="5">
    <source>
        <dbReference type="ARBA" id="ARBA00023136"/>
    </source>
</evidence>
<feature type="chain" id="PRO_5044257381" description="Ig-like domain-containing protein" evidence="8">
    <location>
        <begin position="23"/>
        <end position="318"/>
    </location>
</feature>
<proteinExistence type="predicted"/>
<dbReference type="GO" id="GO:0009617">
    <property type="term" value="P:response to bacterium"/>
    <property type="evidence" value="ECO:0007669"/>
    <property type="project" value="TreeGrafter"/>
</dbReference>
<evidence type="ECO:0000256" key="2">
    <source>
        <dbReference type="ARBA" id="ARBA00022475"/>
    </source>
</evidence>
<keyword evidence="11" id="KW-1185">Reference proteome</keyword>
<protein>
    <recommendedName>
        <fullName evidence="9">Ig-like domain-containing protein</fullName>
    </recommendedName>
</protein>
<evidence type="ECO:0000313" key="11">
    <source>
        <dbReference type="Proteomes" id="UP000314983"/>
    </source>
</evidence>
<organism evidence="10 11">
    <name type="scientific">Electrophorus electricus</name>
    <name type="common">Electric eel</name>
    <name type="synonym">Gymnotus electricus</name>
    <dbReference type="NCBI Taxonomy" id="8005"/>
    <lineage>
        <taxon>Eukaryota</taxon>
        <taxon>Metazoa</taxon>
        <taxon>Chordata</taxon>
        <taxon>Craniata</taxon>
        <taxon>Vertebrata</taxon>
        <taxon>Euteleostomi</taxon>
        <taxon>Actinopterygii</taxon>
        <taxon>Neopterygii</taxon>
        <taxon>Teleostei</taxon>
        <taxon>Ostariophysi</taxon>
        <taxon>Gymnotiformes</taxon>
        <taxon>Gymnotoidei</taxon>
        <taxon>Gymnotidae</taxon>
        <taxon>Electrophorus</taxon>
    </lineage>
</organism>